<dbReference type="EMBL" id="JABFTP020000103">
    <property type="protein sequence ID" value="KAL3277367.1"/>
    <property type="molecule type" value="Genomic_DNA"/>
</dbReference>
<comment type="caution">
    <text evidence="1">The sequence shown here is derived from an EMBL/GenBank/DDBJ whole genome shotgun (WGS) entry which is preliminary data.</text>
</comment>
<reference evidence="1 2" key="1">
    <citation type="journal article" date="2021" name="BMC Biol.">
        <title>Horizontally acquired antibacterial genes associated with adaptive radiation of ladybird beetles.</title>
        <authorList>
            <person name="Li H.S."/>
            <person name="Tang X.F."/>
            <person name="Huang Y.H."/>
            <person name="Xu Z.Y."/>
            <person name="Chen M.L."/>
            <person name="Du X.Y."/>
            <person name="Qiu B.Y."/>
            <person name="Chen P.T."/>
            <person name="Zhang W."/>
            <person name="Slipinski A."/>
            <person name="Escalona H.E."/>
            <person name="Waterhouse R.M."/>
            <person name="Zwick A."/>
            <person name="Pang H."/>
        </authorList>
    </citation>
    <scope>NUCLEOTIDE SEQUENCE [LARGE SCALE GENOMIC DNA]</scope>
    <source>
        <strain evidence="1">SYSU2018</strain>
    </source>
</reference>
<dbReference type="AlphaFoldDB" id="A0ABD2NG24"/>
<gene>
    <name evidence="1" type="ORF">HHI36_012717</name>
</gene>
<sequence>MDIRKLSCLICAISSKCNHYSLGLYHIEQANQQVYVPLIQLTKRFGQSVQGESSCKPKPKDYVVVQFCGKKSITHYVGVIEANFSDEFYIRFLRKSNTTNFHFQTQDVSVVKIRDSVRVLPAPLINKSDQYIFSADLSLFHNLC</sequence>
<evidence type="ECO:0000313" key="1">
    <source>
        <dbReference type="EMBL" id="KAL3277367.1"/>
    </source>
</evidence>
<accession>A0ABD2NG24</accession>
<dbReference type="Proteomes" id="UP001516400">
    <property type="component" value="Unassembled WGS sequence"/>
</dbReference>
<organism evidence="1 2">
    <name type="scientific">Cryptolaemus montrouzieri</name>
    <dbReference type="NCBI Taxonomy" id="559131"/>
    <lineage>
        <taxon>Eukaryota</taxon>
        <taxon>Metazoa</taxon>
        <taxon>Ecdysozoa</taxon>
        <taxon>Arthropoda</taxon>
        <taxon>Hexapoda</taxon>
        <taxon>Insecta</taxon>
        <taxon>Pterygota</taxon>
        <taxon>Neoptera</taxon>
        <taxon>Endopterygota</taxon>
        <taxon>Coleoptera</taxon>
        <taxon>Polyphaga</taxon>
        <taxon>Cucujiformia</taxon>
        <taxon>Coccinelloidea</taxon>
        <taxon>Coccinellidae</taxon>
        <taxon>Scymninae</taxon>
        <taxon>Scymnini</taxon>
        <taxon>Cryptolaemus</taxon>
    </lineage>
</organism>
<proteinExistence type="predicted"/>
<keyword evidence="2" id="KW-1185">Reference proteome</keyword>
<protein>
    <submittedName>
        <fullName evidence="1">Uncharacterized protein</fullName>
    </submittedName>
</protein>
<name>A0ABD2NG24_9CUCU</name>
<evidence type="ECO:0000313" key="2">
    <source>
        <dbReference type="Proteomes" id="UP001516400"/>
    </source>
</evidence>